<dbReference type="Gene3D" id="3.60.21.50">
    <property type="match status" value="1"/>
</dbReference>
<dbReference type="InterPro" id="IPR040663">
    <property type="entry name" value="DNA_pol_D_N"/>
</dbReference>
<comment type="caution">
    <text evidence="7">The sequence shown here is derived from an EMBL/GenBank/DDBJ whole genome shotgun (WGS) entry which is preliminary data.</text>
</comment>
<dbReference type="GO" id="GO:0043625">
    <property type="term" value="C:delta DNA polymerase complex"/>
    <property type="evidence" value="ECO:0007669"/>
    <property type="project" value="TreeGrafter"/>
</dbReference>
<proteinExistence type="inferred from homology"/>
<reference evidence="7" key="1">
    <citation type="submission" date="2020-12" db="EMBL/GenBank/DDBJ databases">
        <title>Metabolic potential, ecology and presence of endohyphal bacteria is reflected in genomic diversity of Mucoromycotina.</title>
        <authorList>
            <person name="Muszewska A."/>
            <person name="Okrasinska A."/>
            <person name="Steczkiewicz K."/>
            <person name="Drgas O."/>
            <person name="Orlowska M."/>
            <person name="Perlinska-Lenart U."/>
            <person name="Aleksandrzak-Piekarczyk T."/>
            <person name="Szatraj K."/>
            <person name="Zielenkiewicz U."/>
            <person name="Pilsyk S."/>
            <person name="Malc E."/>
            <person name="Mieczkowski P."/>
            <person name="Kruszewska J.S."/>
            <person name="Biernat P."/>
            <person name="Pawlowska J."/>
        </authorList>
    </citation>
    <scope>NUCLEOTIDE SEQUENCE</scope>
    <source>
        <strain evidence="7">WA0000051536</strain>
    </source>
</reference>
<organism evidence="7 8">
    <name type="scientific">Umbelopsis vinacea</name>
    <dbReference type="NCBI Taxonomy" id="44442"/>
    <lineage>
        <taxon>Eukaryota</taxon>
        <taxon>Fungi</taxon>
        <taxon>Fungi incertae sedis</taxon>
        <taxon>Mucoromycota</taxon>
        <taxon>Mucoromycotina</taxon>
        <taxon>Umbelopsidomycetes</taxon>
        <taxon>Umbelopsidales</taxon>
        <taxon>Umbelopsidaceae</taxon>
        <taxon>Umbelopsis</taxon>
    </lineage>
</organism>
<dbReference type="Gene3D" id="2.40.50.430">
    <property type="match status" value="1"/>
</dbReference>
<evidence type="ECO:0000313" key="8">
    <source>
        <dbReference type="Proteomes" id="UP000612746"/>
    </source>
</evidence>
<dbReference type="InterPro" id="IPR024826">
    <property type="entry name" value="DNA_pol_delta/II_ssu"/>
</dbReference>
<dbReference type="Pfam" id="PF18018">
    <property type="entry name" value="DNA_pol_D_N"/>
    <property type="match status" value="1"/>
</dbReference>
<dbReference type="GO" id="GO:0003677">
    <property type="term" value="F:DNA binding"/>
    <property type="evidence" value="ECO:0007669"/>
    <property type="project" value="InterPro"/>
</dbReference>
<keyword evidence="8" id="KW-1185">Reference proteome</keyword>
<feature type="domain" description="DNA polymerase alpha/delta/epsilon subunit B" evidence="5">
    <location>
        <begin position="236"/>
        <end position="450"/>
    </location>
</feature>
<dbReference type="GO" id="GO:0006271">
    <property type="term" value="P:DNA strand elongation involved in DNA replication"/>
    <property type="evidence" value="ECO:0007669"/>
    <property type="project" value="TreeGrafter"/>
</dbReference>
<dbReference type="GO" id="GO:1902969">
    <property type="term" value="P:mitotic DNA replication"/>
    <property type="evidence" value="ECO:0007669"/>
    <property type="project" value="UniProtKB-ARBA"/>
</dbReference>
<dbReference type="EMBL" id="JAEPRA010000009">
    <property type="protein sequence ID" value="KAG2180337.1"/>
    <property type="molecule type" value="Genomic_DNA"/>
</dbReference>
<accession>A0A8H7UG20</accession>
<comment type="similarity">
    <text evidence="2">Belongs to the DNA polymerase delta/II small subunit family.</text>
</comment>
<name>A0A8H7UG20_9FUNG</name>
<dbReference type="PANTHER" id="PTHR10416:SF0">
    <property type="entry name" value="DNA POLYMERASE DELTA SUBUNIT 2"/>
    <property type="match status" value="1"/>
</dbReference>
<feature type="domain" description="DNA polymerase delta subunit OB-fold" evidence="6">
    <location>
        <begin position="46"/>
        <end position="158"/>
    </location>
</feature>
<dbReference type="Proteomes" id="UP000612746">
    <property type="component" value="Unassembled WGS sequence"/>
</dbReference>
<evidence type="ECO:0000313" key="7">
    <source>
        <dbReference type="EMBL" id="KAG2180337.1"/>
    </source>
</evidence>
<comment type="subcellular location">
    <subcellularLocation>
        <location evidence="1">Nucleus</location>
    </subcellularLocation>
</comment>
<feature type="non-terminal residue" evidence="7">
    <location>
        <position position="1"/>
    </location>
</feature>
<dbReference type="InterPro" id="IPR007185">
    <property type="entry name" value="DNA_pol_a/d/e_bsu"/>
</dbReference>
<keyword evidence="3" id="KW-0235">DNA replication</keyword>
<dbReference type="OrthoDB" id="3763at2759"/>
<dbReference type="FunFam" id="3.60.21.50:FF:000002">
    <property type="entry name" value="DNA polymerase delta small subunit"/>
    <property type="match status" value="1"/>
</dbReference>
<dbReference type="AlphaFoldDB" id="A0A8H7UG20"/>
<evidence type="ECO:0000256" key="3">
    <source>
        <dbReference type="ARBA" id="ARBA00022705"/>
    </source>
</evidence>
<protein>
    <recommendedName>
        <fullName evidence="9">DNA polymerase delta small subunit</fullName>
    </recommendedName>
</protein>
<dbReference type="InterPro" id="IPR041863">
    <property type="entry name" value="PolD2_C"/>
</dbReference>
<dbReference type="CDD" id="cd07387">
    <property type="entry name" value="MPP_PolD2_C"/>
    <property type="match status" value="1"/>
</dbReference>
<dbReference type="Pfam" id="PF04042">
    <property type="entry name" value="DNA_pol_E_B"/>
    <property type="match status" value="1"/>
</dbReference>
<evidence type="ECO:0000259" key="6">
    <source>
        <dbReference type="Pfam" id="PF18018"/>
    </source>
</evidence>
<keyword evidence="4" id="KW-0539">Nucleus</keyword>
<evidence type="ECO:0008006" key="9">
    <source>
        <dbReference type="Google" id="ProtNLM"/>
    </source>
</evidence>
<evidence type="ECO:0000259" key="5">
    <source>
        <dbReference type="Pfam" id="PF04042"/>
    </source>
</evidence>
<evidence type="ECO:0000256" key="4">
    <source>
        <dbReference type="ARBA" id="ARBA00023242"/>
    </source>
</evidence>
<evidence type="ECO:0000256" key="2">
    <source>
        <dbReference type="ARBA" id="ARBA00006035"/>
    </source>
</evidence>
<sequence>KEPLLSTPSDQDFTVPDEILRKTAEYTEVSNAENPYILKEQTFRQQYANIYFIRLTKLRAATLEAARERWSGLPEKTEYVSKVLDVEAGKVCYIIGTVYMDMPLKPNILEDITKENYIVSQPPPPKYVSADATVAMEDESGRVVLSGSRLQSENLVTGKSFVKMEPWSMTQSFHVSRESHLLLKRPATNFIGTIIAALGKENAYGEFEVIDICTPGLPDPNPTPRMEIDTPDNKYVALLSGLNFGAGGDSSMRLEMLLEYLTGELGDSQDSQASQSIVKVVLAGNSVTERKVIVDDKKPKKYGYDSTIYDASPVMALDKFLQQLCSSVNVDIMPGKNDPSNAHLPQQPLHHSLFTSSHKLSSLKPVTNPHWCEIDGVSFLGTSGQTIDDLDRYTEGCERIQLAEFTISWRHIAPSAPDTLWCYPFQDRDPFIVEQCPDVYFIGNQPSFDTSELVGSKGQRVRVITVPSFSETGCLVLVNLSSLQCKLVSICPPDNSS</sequence>
<dbReference type="PANTHER" id="PTHR10416">
    <property type="entry name" value="DNA POLYMERASE DELTA SUBUNIT 2"/>
    <property type="match status" value="1"/>
</dbReference>
<evidence type="ECO:0000256" key="1">
    <source>
        <dbReference type="ARBA" id="ARBA00004123"/>
    </source>
</evidence>
<gene>
    <name evidence="7" type="ORF">INT44_003339</name>
</gene>